<protein>
    <submittedName>
        <fullName evidence="1">Uncharacterized protein</fullName>
    </submittedName>
</protein>
<dbReference type="Gene3D" id="3.10.450.620">
    <property type="entry name" value="JHP933, nucleotidyltransferase-like core domain"/>
    <property type="match status" value="1"/>
</dbReference>
<reference evidence="1 2" key="1">
    <citation type="submission" date="2017-09" db="EMBL/GenBank/DDBJ databases">
        <title>Genomics of the genus Arcobacter.</title>
        <authorList>
            <person name="Perez-Cataluna A."/>
            <person name="Figueras M.J."/>
            <person name="Salas-Masso N."/>
        </authorList>
    </citation>
    <scope>NUCLEOTIDE SEQUENCE [LARGE SCALE GENOMIC DNA]</scope>
    <source>
        <strain evidence="1 2">CECT 7834</strain>
    </source>
</reference>
<sequence>MHRDNWNDVFENQDKILKQLKPLENELFLAGGTGLQRFVLPQAYRHSEDLDFFFTNLKTKEEIDNIKNNILELMLQIPEVKLENIKWIKDEKAYRMFYSFKENDEIIKIELLNFTCCRLKDLSFGNIDIFRTENLYNLLLYKLKALCDRPDTIKDLFDLYFILRDLEKIDIKTLIEDINKKFEDAIGIKYSKENIISSLNHKLDWDIEIGEHINHLHGLKFEIDLFQSELKNAFLKDEILDFSYNSKIEKKALEFGLDKNDYVEIIEDNQFLVEEWKKYFQNKKTFYNDK</sequence>
<accession>A0A6M8NAF4</accession>
<name>A0A6M8NAF4_9BACT</name>
<keyword evidence="2" id="KW-1185">Reference proteome</keyword>
<dbReference type="Proteomes" id="UP000290378">
    <property type="component" value="Unassembled WGS sequence"/>
</dbReference>
<dbReference type="AlphaFoldDB" id="A0A6M8NAF4"/>
<proteinExistence type="predicted"/>
<organism evidence="1 2">
    <name type="scientific">Arcobacter cloacae</name>
    <dbReference type="NCBI Taxonomy" id="1054034"/>
    <lineage>
        <taxon>Bacteria</taxon>
        <taxon>Pseudomonadati</taxon>
        <taxon>Campylobacterota</taxon>
        <taxon>Epsilonproteobacteria</taxon>
        <taxon>Campylobacterales</taxon>
        <taxon>Arcobacteraceae</taxon>
        <taxon>Arcobacter</taxon>
    </lineage>
</organism>
<dbReference type="RefSeq" id="WP_129013786.1">
    <property type="nucleotide sequence ID" value="NZ_CBCSEI010000010.1"/>
</dbReference>
<comment type="caution">
    <text evidence="1">The sequence shown here is derived from an EMBL/GenBank/DDBJ whole genome shotgun (WGS) entry which is preliminary data.</text>
</comment>
<dbReference type="InterPro" id="IPR014942">
    <property type="entry name" value="AbiEii"/>
</dbReference>
<dbReference type="EMBL" id="NXII01000010">
    <property type="protein sequence ID" value="RXI40462.1"/>
    <property type="molecule type" value="Genomic_DNA"/>
</dbReference>
<evidence type="ECO:0000313" key="1">
    <source>
        <dbReference type="EMBL" id="RXI40462.1"/>
    </source>
</evidence>
<evidence type="ECO:0000313" key="2">
    <source>
        <dbReference type="Proteomes" id="UP000290378"/>
    </source>
</evidence>
<gene>
    <name evidence="1" type="ORF">CP963_08715</name>
</gene>
<dbReference type="Pfam" id="PF08843">
    <property type="entry name" value="AbiEii"/>
    <property type="match status" value="1"/>
</dbReference>